<feature type="domain" description="HRDC" evidence="11">
    <location>
        <begin position="507"/>
        <end position="563"/>
    </location>
</feature>
<keyword evidence="5 10" id="KW-0347">Helicase</keyword>
<dbReference type="GO" id="GO:0005737">
    <property type="term" value="C:cytoplasm"/>
    <property type="evidence" value="ECO:0007669"/>
    <property type="project" value="TreeGrafter"/>
</dbReference>
<dbReference type="GO" id="GO:0005634">
    <property type="term" value="C:nucleus"/>
    <property type="evidence" value="ECO:0007669"/>
    <property type="project" value="UniProtKB-SubCell"/>
</dbReference>
<dbReference type="PROSITE" id="PS51194">
    <property type="entry name" value="HELICASE_CTER"/>
    <property type="match status" value="1"/>
</dbReference>
<dbReference type="InterPro" id="IPR001650">
    <property type="entry name" value="Helicase_C-like"/>
</dbReference>
<dbReference type="GO" id="GO:0016787">
    <property type="term" value="F:hydrolase activity"/>
    <property type="evidence" value="ECO:0007669"/>
    <property type="project" value="UniProtKB-KW"/>
</dbReference>
<dbReference type="PROSITE" id="PS51192">
    <property type="entry name" value="HELICASE_ATP_BIND_1"/>
    <property type="match status" value="1"/>
</dbReference>
<organism evidence="14 15">
    <name type="scientific">Taxus chinensis</name>
    <name type="common">Chinese yew</name>
    <name type="synonym">Taxus wallichiana var. chinensis</name>
    <dbReference type="NCBI Taxonomy" id="29808"/>
    <lineage>
        <taxon>Eukaryota</taxon>
        <taxon>Viridiplantae</taxon>
        <taxon>Streptophyta</taxon>
        <taxon>Embryophyta</taxon>
        <taxon>Tracheophyta</taxon>
        <taxon>Spermatophyta</taxon>
        <taxon>Pinopsida</taxon>
        <taxon>Pinidae</taxon>
        <taxon>Conifers II</taxon>
        <taxon>Cupressales</taxon>
        <taxon>Taxaceae</taxon>
        <taxon>Taxus</taxon>
    </lineage>
</organism>
<dbReference type="EMBL" id="JAHRHJ020000007">
    <property type="protein sequence ID" value="KAH9308962.1"/>
    <property type="molecule type" value="Genomic_DNA"/>
</dbReference>
<evidence type="ECO:0000256" key="3">
    <source>
        <dbReference type="ARBA" id="ARBA00022741"/>
    </source>
</evidence>
<dbReference type="OMA" id="ISKWGHE"/>
<dbReference type="InterPro" id="IPR002121">
    <property type="entry name" value="HRDC_dom"/>
</dbReference>
<evidence type="ECO:0000256" key="4">
    <source>
        <dbReference type="ARBA" id="ARBA00022801"/>
    </source>
</evidence>
<dbReference type="SMART" id="SM00956">
    <property type="entry name" value="RQC"/>
    <property type="match status" value="1"/>
</dbReference>
<dbReference type="InterPro" id="IPR036390">
    <property type="entry name" value="WH_DNA-bd_sf"/>
</dbReference>
<feature type="domain" description="Helicase ATP-binding" evidence="12">
    <location>
        <begin position="16"/>
        <end position="153"/>
    </location>
</feature>
<evidence type="ECO:0000256" key="2">
    <source>
        <dbReference type="ARBA" id="ARBA00005446"/>
    </source>
</evidence>
<dbReference type="SMART" id="SM00487">
    <property type="entry name" value="DEXDc"/>
    <property type="match status" value="1"/>
</dbReference>
<dbReference type="SMART" id="SM00490">
    <property type="entry name" value="HELICc"/>
    <property type="match status" value="1"/>
</dbReference>
<dbReference type="Pfam" id="PF16124">
    <property type="entry name" value="RecQ_Zn_bind"/>
    <property type="match status" value="1"/>
</dbReference>
<feature type="non-terminal residue" evidence="14">
    <location>
        <position position="1"/>
    </location>
</feature>
<dbReference type="InterPro" id="IPR011545">
    <property type="entry name" value="DEAD/DEAH_box_helicase_dom"/>
</dbReference>
<dbReference type="PANTHER" id="PTHR13710:SF120">
    <property type="entry name" value="BIFUNCTIONAL 3'-5' EXONUCLEASE_ATP-DEPENDENT HELICASE WRN"/>
    <property type="match status" value="1"/>
</dbReference>
<dbReference type="SUPFAM" id="SSF52540">
    <property type="entry name" value="P-loop containing nucleoside triphosphate hydrolases"/>
    <property type="match status" value="1"/>
</dbReference>
<keyword evidence="8" id="KW-0413">Isomerase</keyword>
<dbReference type="Proteomes" id="UP000824469">
    <property type="component" value="Unassembled WGS sequence"/>
</dbReference>
<dbReference type="GO" id="GO:0009378">
    <property type="term" value="F:four-way junction helicase activity"/>
    <property type="evidence" value="ECO:0007669"/>
    <property type="project" value="TreeGrafter"/>
</dbReference>
<evidence type="ECO:0000256" key="5">
    <source>
        <dbReference type="ARBA" id="ARBA00022806"/>
    </source>
</evidence>
<dbReference type="Pfam" id="PF00270">
    <property type="entry name" value="DEAD"/>
    <property type="match status" value="1"/>
</dbReference>
<evidence type="ECO:0000256" key="9">
    <source>
        <dbReference type="ARBA" id="ARBA00034617"/>
    </source>
</evidence>
<dbReference type="PANTHER" id="PTHR13710">
    <property type="entry name" value="DNA HELICASE RECQ FAMILY MEMBER"/>
    <property type="match status" value="1"/>
</dbReference>
<dbReference type="CDD" id="cd17920">
    <property type="entry name" value="DEXHc_RecQ"/>
    <property type="match status" value="1"/>
</dbReference>
<dbReference type="AlphaFoldDB" id="A0AA38L3W8"/>
<dbReference type="Pfam" id="PF09382">
    <property type="entry name" value="RQC"/>
    <property type="match status" value="1"/>
</dbReference>
<dbReference type="Gene3D" id="1.10.10.10">
    <property type="entry name" value="Winged helix-like DNA-binding domain superfamily/Winged helix DNA-binding domain"/>
    <property type="match status" value="1"/>
</dbReference>
<dbReference type="GO" id="GO:0005524">
    <property type="term" value="F:ATP binding"/>
    <property type="evidence" value="ECO:0007669"/>
    <property type="project" value="UniProtKB-KW"/>
</dbReference>
<evidence type="ECO:0000256" key="10">
    <source>
        <dbReference type="RuleBase" id="RU364117"/>
    </source>
</evidence>
<dbReference type="Pfam" id="PF00570">
    <property type="entry name" value="HRDC"/>
    <property type="match status" value="1"/>
</dbReference>
<dbReference type="FunFam" id="1.10.10.10:FF:000513">
    <property type="entry name" value="ATP-dependent DNA helicase"/>
    <property type="match status" value="1"/>
</dbReference>
<dbReference type="GO" id="GO:0006260">
    <property type="term" value="P:DNA replication"/>
    <property type="evidence" value="ECO:0007669"/>
    <property type="project" value="InterPro"/>
</dbReference>
<evidence type="ECO:0000256" key="6">
    <source>
        <dbReference type="ARBA" id="ARBA00022840"/>
    </source>
</evidence>
<gene>
    <name evidence="14" type="ORF">KI387_036873</name>
</gene>
<evidence type="ECO:0000256" key="7">
    <source>
        <dbReference type="ARBA" id="ARBA00023125"/>
    </source>
</evidence>
<dbReference type="InterPro" id="IPR018982">
    <property type="entry name" value="RQC_domain"/>
</dbReference>
<dbReference type="GO" id="GO:0043138">
    <property type="term" value="F:3'-5' DNA helicase activity"/>
    <property type="evidence" value="ECO:0007669"/>
    <property type="project" value="UniProtKB-EC"/>
</dbReference>
<evidence type="ECO:0000313" key="15">
    <source>
        <dbReference type="Proteomes" id="UP000824469"/>
    </source>
</evidence>
<feature type="domain" description="Helicase C-terminal" evidence="13">
    <location>
        <begin position="180"/>
        <end position="344"/>
    </location>
</feature>
<dbReference type="InterPro" id="IPR014001">
    <property type="entry name" value="Helicase_ATP-bd"/>
</dbReference>
<evidence type="ECO:0000256" key="1">
    <source>
        <dbReference type="ARBA" id="ARBA00001947"/>
    </source>
</evidence>
<keyword evidence="4 10" id="KW-0378">Hydrolase</keyword>
<comment type="similarity">
    <text evidence="2 10">Belongs to the helicase family. RecQ subfamily.</text>
</comment>
<sequence>NFFGHLFFRPYQKEAIQEILKGRDALIVMATGSGKSLCYQLPPLITGKTAVVISPLISLMQDQVMSLQQQGIKAQHLSSAQASHHTVTSNAEKGDFDIIYMTPERACSISHRFWSKMMEKGVSLLAIDEAHCISEWGHDFRVRLDIMESVKLINPYEVTGSFDRPNIYYGVKIFSWTAASREELACEVVKDVKGGGSTIVYCPTIKDAEEVFESVRYAGIKAGLYHGEMLGKDRESVHRSFVKDELQVMVATTAFGMGIDKPNIRCVIHYGCPKSLESYYQESGRCGRDGLPSKCWMYYTRGDFGRAEFYTSEARTGDRRKSVMESFIAAQRYCSTTTCRRKYILEYFGEEVTSYNCGNCDNCASSTAVEKRDMAKEVNLLLSCIQSCRGCWGFNVPIDVLRGAHNMKVTRYKFEELPLHGMGKDFSANWWKALGDQLIELGYLNETVKDKFRTFSVSNQGRHFLELASNLNQAPLVLPVNHEMLNEENQKSGLKNRKIDGDLKSFSKTEVKLYDMLLRFRANLAQNVFTAPYVICSEKTLQKLAKIRPSSMDRLGTSDGINQ</sequence>
<dbReference type="SUPFAM" id="SSF47819">
    <property type="entry name" value="HRDC-like"/>
    <property type="match status" value="1"/>
</dbReference>
<dbReference type="InterPro" id="IPR004589">
    <property type="entry name" value="DNA_helicase_ATP-dep_RecQ"/>
</dbReference>
<comment type="subcellular location">
    <subcellularLocation>
        <location evidence="10">Nucleus</location>
    </subcellularLocation>
</comment>
<dbReference type="CDD" id="cd18794">
    <property type="entry name" value="SF2_C_RecQ"/>
    <property type="match status" value="1"/>
</dbReference>
<name>A0AA38L3W8_TAXCH</name>
<dbReference type="InterPro" id="IPR032284">
    <property type="entry name" value="RecQ_Zn-bd"/>
</dbReference>
<keyword evidence="15" id="KW-1185">Reference proteome</keyword>
<reference evidence="14 15" key="1">
    <citation type="journal article" date="2021" name="Nat. Plants">
        <title>The Taxus genome provides insights into paclitaxel biosynthesis.</title>
        <authorList>
            <person name="Xiong X."/>
            <person name="Gou J."/>
            <person name="Liao Q."/>
            <person name="Li Y."/>
            <person name="Zhou Q."/>
            <person name="Bi G."/>
            <person name="Li C."/>
            <person name="Du R."/>
            <person name="Wang X."/>
            <person name="Sun T."/>
            <person name="Guo L."/>
            <person name="Liang H."/>
            <person name="Lu P."/>
            <person name="Wu Y."/>
            <person name="Zhang Z."/>
            <person name="Ro D.K."/>
            <person name="Shang Y."/>
            <person name="Huang S."/>
            <person name="Yan J."/>
        </authorList>
    </citation>
    <scope>NUCLEOTIDE SEQUENCE [LARGE SCALE GENOMIC DNA]</scope>
    <source>
        <strain evidence="14">Ta-2019</strain>
    </source>
</reference>
<protein>
    <recommendedName>
        <fullName evidence="10">ATP-dependent DNA helicase</fullName>
        <ecNumber evidence="10">5.6.2.4</ecNumber>
    </recommendedName>
</protein>
<comment type="caution">
    <text evidence="14">The sequence shown here is derived from an EMBL/GenBank/DDBJ whole genome shotgun (WGS) entry which is preliminary data.</text>
</comment>
<keyword evidence="3 10" id="KW-0547">Nucleotide-binding</keyword>
<dbReference type="PROSITE" id="PS50967">
    <property type="entry name" value="HRDC"/>
    <property type="match status" value="1"/>
</dbReference>
<evidence type="ECO:0000313" key="14">
    <source>
        <dbReference type="EMBL" id="KAH9308962.1"/>
    </source>
</evidence>
<accession>A0AA38L3W8</accession>
<dbReference type="NCBIfam" id="TIGR00614">
    <property type="entry name" value="recQ_fam"/>
    <property type="match status" value="1"/>
</dbReference>
<evidence type="ECO:0000259" key="11">
    <source>
        <dbReference type="PROSITE" id="PS50967"/>
    </source>
</evidence>
<dbReference type="InterPro" id="IPR036388">
    <property type="entry name" value="WH-like_DNA-bd_sf"/>
</dbReference>
<dbReference type="GO" id="GO:0005694">
    <property type="term" value="C:chromosome"/>
    <property type="evidence" value="ECO:0007669"/>
    <property type="project" value="TreeGrafter"/>
</dbReference>
<feature type="non-terminal residue" evidence="14">
    <location>
        <position position="563"/>
    </location>
</feature>
<keyword evidence="6 10" id="KW-0067">ATP-binding</keyword>
<dbReference type="Gene3D" id="3.40.50.300">
    <property type="entry name" value="P-loop containing nucleotide triphosphate hydrolases"/>
    <property type="match status" value="2"/>
</dbReference>
<dbReference type="EC" id="5.6.2.4" evidence="10"/>
<keyword evidence="7" id="KW-0238">DNA-binding</keyword>
<dbReference type="Gene3D" id="1.10.150.80">
    <property type="entry name" value="HRDC domain"/>
    <property type="match status" value="1"/>
</dbReference>
<keyword evidence="10" id="KW-0539">Nucleus</keyword>
<comment type="cofactor">
    <cofactor evidence="1">
        <name>Zn(2+)</name>
        <dbReference type="ChEBI" id="CHEBI:29105"/>
    </cofactor>
</comment>
<evidence type="ECO:0000259" key="12">
    <source>
        <dbReference type="PROSITE" id="PS51192"/>
    </source>
</evidence>
<comment type="catalytic activity">
    <reaction evidence="10">
        <text>ATP + H2O = ADP + phosphate + H(+)</text>
        <dbReference type="Rhea" id="RHEA:13065"/>
        <dbReference type="ChEBI" id="CHEBI:15377"/>
        <dbReference type="ChEBI" id="CHEBI:15378"/>
        <dbReference type="ChEBI" id="CHEBI:30616"/>
        <dbReference type="ChEBI" id="CHEBI:43474"/>
        <dbReference type="ChEBI" id="CHEBI:456216"/>
    </reaction>
</comment>
<dbReference type="InterPro" id="IPR010997">
    <property type="entry name" value="HRDC-like_sf"/>
</dbReference>
<comment type="catalytic activity">
    <reaction evidence="9 10">
        <text>Couples ATP hydrolysis with the unwinding of duplex DNA by translocating in the 3'-5' direction.</text>
        <dbReference type="EC" id="5.6.2.4"/>
    </reaction>
</comment>
<dbReference type="GO" id="GO:0003677">
    <property type="term" value="F:DNA binding"/>
    <property type="evidence" value="ECO:0007669"/>
    <property type="project" value="UniProtKB-KW"/>
</dbReference>
<dbReference type="InterPro" id="IPR044876">
    <property type="entry name" value="HRDC_dom_sf"/>
</dbReference>
<dbReference type="Pfam" id="PF00271">
    <property type="entry name" value="Helicase_C"/>
    <property type="match status" value="1"/>
</dbReference>
<evidence type="ECO:0000259" key="13">
    <source>
        <dbReference type="PROSITE" id="PS51194"/>
    </source>
</evidence>
<dbReference type="GO" id="GO:0000724">
    <property type="term" value="P:double-strand break repair via homologous recombination"/>
    <property type="evidence" value="ECO:0007669"/>
    <property type="project" value="TreeGrafter"/>
</dbReference>
<dbReference type="SUPFAM" id="SSF46785">
    <property type="entry name" value="Winged helix' DNA-binding domain"/>
    <property type="match status" value="1"/>
</dbReference>
<evidence type="ECO:0000256" key="8">
    <source>
        <dbReference type="ARBA" id="ARBA00023235"/>
    </source>
</evidence>
<dbReference type="InterPro" id="IPR027417">
    <property type="entry name" value="P-loop_NTPase"/>
</dbReference>
<proteinExistence type="inferred from homology"/>